<protein>
    <submittedName>
        <fullName evidence="4">Uncharacterized protein</fullName>
    </submittedName>
</protein>
<dbReference type="GeneID" id="97670274"/>
<evidence type="ECO:0000313" key="4">
    <source>
        <dbReference type="EMBL" id="CTQ71416.1"/>
    </source>
</evidence>
<reference evidence="5" key="1">
    <citation type="submission" date="2015-07" db="EMBL/GenBank/DDBJ databases">
        <authorList>
            <person name="Rodrigo-Torres Lidia"/>
            <person name="Arahal R.David."/>
        </authorList>
    </citation>
    <scope>NUCLEOTIDE SEQUENCE [LARGE SCALE GENOMIC DNA]</scope>
    <source>
        <strain evidence="5">CECT 5096</strain>
    </source>
</reference>
<dbReference type="AlphaFoldDB" id="A0A0M6Z7X0"/>
<dbReference type="STRING" id="311410.LA5095_01653"/>
<keyword evidence="3" id="KW-0812">Transmembrane</keyword>
<evidence type="ECO:0000256" key="1">
    <source>
        <dbReference type="SAM" id="Coils"/>
    </source>
</evidence>
<keyword evidence="5" id="KW-1185">Reference proteome</keyword>
<gene>
    <name evidence="4" type="ORF">LA5096_02907</name>
</gene>
<organism evidence="4 5">
    <name type="scientific">Roseibium album</name>
    <dbReference type="NCBI Taxonomy" id="311410"/>
    <lineage>
        <taxon>Bacteria</taxon>
        <taxon>Pseudomonadati</taxon>
        <taxon>Pseudomonadota</taxon>
        <taxon>Alphaproteobacteria</taxon>
        <taxon>Hyphomicrobiales</taxon>
        <taxon>Stappiaceae</taxon>
        <taxon>Roseibium</taxon>
    </lineage>
</organism>
<feature type="compositionally biased region" description="Basic and acidic residues" evidence="2">
    <location>
        <begin position="420"/>
        <end position="433"/>
    </location>
</feature>
<dbReference type="EMBL" id="CXWC01000010">
    <property type="protein sequence ID" value="CTQ71416.1"/>
    <property type="molecule type" value="Genomic_DNA"/>
</dbReference>
<dbReference type="Proteomes" id="UP000049983">
    <property type="component" value="Unassembled WGS sequence"/>
</dbReference>
<feature type="region of interest" description="Disordered" evidence="2">
    <location>
        <begin position="346"/>
        <end position="460"/>
    </location>
</feature>
<dbReference type="RefSeq" id="WP_208992593.1">
    <property type="nucleotide sequence ID" value="NZ_CXWA01000001.1"/>
</dbReference>
<sequence>MIEAVMYVALGFCTAGLIGLAILPAFYRRAARLTEEALRAVNPSSYAEVRAAQDQARARHAIELRRVERQLDGERSKAARHHLEAARLRTEIDELNRSHKSQISDLETKLGSLHGDQRAVDLLTSEVTALKQKLADSEKALAESWKLPDDGKIETRMPEKDEDGSDWLPAADTMTLATITGLEAEVATLKSRLAKHEPIVAEEIATSAGKMEKSRLSELEAQLVDTNSKYVSAQAEVTRLSHLLSSAGAGGSEPKEELTDQLEELTRENAQQRSELNNKERALERATGQVEKLKIDLANTPALSKLREEFRALAAKIAGANAISADAKDAKSGEDTTLPVAEVETALVEPAKSGEPQPGQKKRTQRVIVPGDKIKKPATIKVSVSKVSPPDENSQAPKSADIASAAEALVSRVVASNRKTTREESAGDSKAAETTDTSTGTEPDAESQTKSVKQKKKDVA</sequence>
<feature type="coiled-coil region" evidence="1">
    <location>
        <begin position="78"/>
        <end position="140"/>
    </location>
</feature>
<evidence type="ECO:0000256" key="3">
    <source>
        <dbReference type="SAM" id="Phobius"/>
    </source>
</evidence>
<feature type="coiled-coil region" evidence="1">
    <location>
        <begin position="216"/>
        <end position="296"/>
    </location>
</feature>
<evidence type="ECO:0000256" key="2">
    <source>
        <dbReference type="SAM" id="MobiDB-lite"/>
    </source>
</evidence>
<name>A0A0M6Z7X0_9HYPH</name>
<feature type="transmembrane region" description="Helical" evidence="3">
    <location>
        <begin position="6"/>
        <end position="27"/>
    </location>
</feature>
<evidence type="ECO:0000313" key="5">
    <source>
        <dbReference type="Proteomes" id="UP000049983"/>
    </source>
</evidence>
<proteinExistence type="predicted"/>
<keyword evidence="1" id="KW-0175">Coiled coil</keyword>
<keyword evidence="3" id="KW-1133">Transmembrane helix</keyword>
<feature type="compositionally biased region" description="Polar residues" evidence="2">
    <location>
        <begin position="434"/>
        <end position="451"/>
    </location>
</feature>
<accession>A0A0M6Z7X0</accession>
<keyword evidence="3" id="KW-0472">Membrane</keyword>